<dbReference type="CDD" id="cd21451">
    <property type="entry name" value="DLC-like_TCTEX1D"/>
    <property type="match status" value="1"/>
</dbReference>
<comment type="similarity">
    <text evidence="1">Belongs to the dynein light chain Tctex-type family.</text>
</comment>
<dbReference type="GO" id="GO:0005737">
    <property type="term" value="C:cytoplasm"/>
    <property type="evidence" value="ECO:0007669"/>
    <property type="project" value="TreeGrafter"/>
</dbReference>
<accession>A0AAD9V431</accession>
<evidence type="ECO:0000313" key="4">
    <source>
        <dbReference type="Proteomes" id="UP001249851"/>
    </source>
</evidence>
<dbReference type="InterPro" id="IPR038586">
    <property type="entry name" value="Tctex-1-like_sf"/>
</dbReference>
<evidence type="ECO:0000313" key="3">
    <source>
        <dbReference type="EMBL" id="KAK2560476.1"/>
    </source>
</evidence>
<dbReference type="InterPro" id="IPR005334">
    <property type="entry name" value="Tctex-1-like"/>
</dbReference>
<evidence type="ECO:0000256" key="1">
    <source>
        <dbReference type="ARBA" id="ARBA00005361"/>
    </source>
</evidence>
<dbReference type="EMBL" id="JARQWQ010000036">
    <property type="protein sequence ID" value="KAK2560476.1"/>
    <property type="molecule type" value="Genomic_DNA"/>
</dbReference>
<dbReference type="AlphaFoldDB" id="A0AAD9V431"/>
<reference evidence="3" key="2">
    <citation type="journal article" date="2023" name="Science">
        <title>Genomic signatures of disease resistance in endangered staghorn corals.</title>
        <authorList>
            <person name="Vollmer S.V."/>
            <person name="Selwyn J.D."/>
            <person name="Despard B.A."/>
            <person name="Roesel C.L."/>
        </authorList>
    </citation>
    <scope>NUCLEOTIDE SEQUENCE</scope>
    <source>
        <strain evidence="3">K2</strain>
    </source>
</reference>
<dbReference type="PANTHER" id="PTHR21255:SF65">
    <property type="entry name" value="TCTEX1 DOMAIN-CONTAINING PROTEIN 2"/>
    <property type="match status" value="1"/>
</dbReference>
<feature type="compositionally biased region" description="Basic and acidic residues" evidence="2">
    <location>
        <begin position="182"/>
        <end position="192"/>
    </location>
</feature>
<sequence length="463" mass="52630">MTQVYVLAHNTVHREDMSAGSSQEAQLCSKVSTMESSEADFFEIEVFKSQLVTVASCDFDEDKEIGDVENIRYESCGNQLPTDSVKDMFRPSDMEQKLNSNDTRRTSEHKARRFKRISLQWLLKPSRKASHSSSRIRRVNGQAKQRIMRINSAPKTFGQNGKSANELADFKKNSAQRSVNESCEHGVRHDRGQTSSRDTRKIRRISLPAPVMDGSGRMADKRHAKDEFITRTPEPRRKHVVEFDEKFIQTLKLNDSQGTGDKDAKKSTTNRESQTEDGSGVAAQDLSEKVIPTREPRDTFPHLKNVKKENGKPASHPVLKLHKFHNPDIFYMPLLDDESQTTGPNFSHKLCRARLIEPRTNNSMLQECVKDELQSYLSDKQFCSRSCQRWCLELSQNIKAAVHRMKQCECKIACVVYIAALRGHGVHAATQSILIPQEDDFITVNFKNRSMIAIASVLAIKYV</sequence>
<feature type="region of interest" description="Disordered" evidence="2">
    <location>
        <begin position="175"/>
        <end position="199"/>
    </location>
</feature>
<protein>
    <submittedName>
        <fullName evidence="3">Dynein light chain Tctex-type 5-B</fullName>
    </submittedName>
</protein>
<feature type="region of interest" description="Disordered" evidence="2">
    <location>
        <begin position="252"/>
        <end position="314"/>
    </location>
</feature>
<comment type="caution">
    <text evidence="3">The sequence shown here is derived from an EMBL/GenBank/DDBJ whole genome shotgun (WGS) entry which is preliminary data.</text>
</comment>
<dbReference type="Pfam" id="PF03645">
    <property type="entry name" value="Tctex-1"/>
    <property type="match status" value="1"/>
</dbReference>
<reference evidence="3" key="1">
    <citation type="journal article" date="2023" name="G3 (Bethesda)">
        <title>Whole genome assembly and annotation of the endangered Caribbean coral Acropora cervicornis.</title>
        <authorList>
            <person name="Selwyn J.D."/>
            <person name="Vollmer S.V."/>
        </authorList>
    </citation>
    <scope>NUCLEOTIDE SEQUENCE</scope>
    <source>
        <strain evidence="3">K2</strain>
    </source>
</reference>
<gene>
    <name evidence="3" type="ORF">P5673_016829</name>
</gene>
<dbReference type="Gene3D" id="3.30.1140.40">
    <property type="entry name" value="Tctex-1"/>
    <property type="match status" value="1"/>
</dbReference>
<feature type="compositionally biased region" description="Basic and acidic residues" evidence="2">
    <location>
        <begin position="286"/>
        <end position="311"/>
    </location>
</feature>
<proteinExistence type="inferred from homology"/>
<dbReference type="PANTHER" id="PTHR21255">
    <property type="entry name" value="T-COMPLEX-ASSOCIATED-TESTIS-EXPRESSED 1/ DYNEIN LIGHT CHAIN"/>
    <property type="match status" value="1"/>
</dbReference>
<dbReference type="GO" id="GO:0045505">
    <property type="term" value="F:dynein intermediate chain binding"/>
    <property type="evidence" value="ECO:0007669"/>
    <property type="project" value="TreeGrafter"/>
</dbReference>
<dbReference type="Proteomes" id="UP001249851">
    <property type="component" value="Unassembled WGS sequence"/>
</dbReference>
<dbReference type="GO" id="GO:0007018">
    <property type="term" value="P:microtubule-based movement"/>
    <property type="evidence" value="ECO:0007669"/>
    <property type="project" value="TreeGrafter"/>
</dbReference>
<evidence type="ECO:0000256" key="2">
    <source>
        <dbReference type="SAM" id="MobiDB-lite"/>
    </source>
</evidence>
<name>A0AAD9V431_ACRCE</name>
<dbReference type="GO" id="GO:0005868">
    <property type="term" value="C:cytoplasmic dynein complex"/>
    <property type="evidence" value="ECO:0007669"/>
    <property type="project" value="TreeGrafter"/>
</dbReference>
<organism evidence="3 4">
    <name type="scientific">Acropora cervicornis</name>
    <name type="common">Staghorn coral</name>
    <dbReference type="NCBI Taxonomy" id="6130"/>
    <lineage>
        <taxon>Eukaryota</taxon>
        <taxon>Metazoa</taxon>
        <taxon>Cnidaria</taxon>
        <taxon>Anthozoa</taxon>
        <taxon>Hexacorallia</taxon>
        <taxon>Scleractinia</taxon>
        <taxon>Astrocoeniina</taxon>
        <taxon>Acroporidae</taxon>
        <taxon>Acropora</taxon>
    </lineage>
</organism>
<keyword evidence="4" id="KW-1185">Reference proteome</keyword>